<dbReference type="GeneID" id="15011524"/>
<dbReference type="Proteomes" id="UP000201389">
    <property type="component" value="Segment"/>
</dbReference>
<reference evidence="1 2" key="1">
    <citation type="submission" date="2010-10" db="EMBL/GenBank/DDBJ databases">
        <title>The Genome Sequence of Loktanella phage pCB2051-A.</title>
        <authorList>
            <consortium name="The Broad Institute Genome Sequencing Platform"/>
            <person name="Henn M.R."/>
            <person name="Buchan A."/>
            <person name="Levin J."/>
            <person name="Malboeuf C."/>
            <person name="Casali M."/>
            <person name="Russ C."/>
            <person name="Lennon N."/>
            <person name="Chapman S.B."/>
            <person name="Erlich R."/>
            <person name="Young S.K."/>
            <person name="Yandava C."/>
            <person name="Zeng Q."/>
            <person name="Alvarado L."/>
            <person name="Anderson S."/>
            <person name="Berlin A."/>
            <person name="Chen Z."/>
            <person name="Freedman E."/>
            <person name="Gellesch M."/>
            <person name="Goldberg J."/>
            <person name="Green L."/>
            <person name="Griggs A."/>
            <person name="Gujja S."/>
            <person name="Heilman E.R."/>
            <person name="Heiman D."/>
            <person name="Hollinger A."/>
            <person name="Howarth C."/>
            <person name="Larson L."/>
            <person name="Mehta T."/>
            <person name="Pearson M."/>
            <person name="Roberts A."/>
            <person name="Ryan E."/>
            <person name="Saif S."/>
            <person name="Shea T."/>
            <person name="Shenoy N."/>
            <person name="Sisk P."/>
            <person name="Stolte C."/>
            <person name="Sykes S."/>
            <person name="White J."/>
            <person name="Haas B."/>
            <person name="Nusbaum C."/>
            <person name="Birren B."/>
        </authorList>
    </citation>
    <scope>NUCLEOTIDE SEQUENCE [LARGE SCALE GENOMIC DNA]</scope>
    <source>
        <strain evidence="2">pCB2051-A</strain>
    </source>
</reference>
<dbReference type="EMBL" id="HQ632859">
    <property type="protein sequence ID" value="AGH31491.1"/>
    <property type="molecule type" value="Genomic_DNA"/>
</dbReference>
<evidence type="ECO:0000313" key="1">
    <source>
        <dbReference type="EMBL" id="AGH31491.1"/>
    </source>
</evidence>
<dbReference type="RefSeq" id="YP_007674951.1">
    <property type="nucleotide sequence ID" value="NC_020853.1"/>
</dbReference>
<dbReference type="KEGG" id="vg:15011524"/>
<gene>
    <name evidence="1" type="ORF">LOKG_00055</name>
</gene>
<evidence type="ECO:0000313" key="2">
    <source>
        <dbReference type="Proteomes" id="UP000201389"/>
    </source>
</evidence>
<protein>
    <submittedName>
        <fullName evidence="1">Uncharacterized protein</fullName>
    </submittedName>
</protein>
<organism evidence="1 2">
    <name type="scientific">Loktanella phage pCB2051-A</name>
    <dbReference type="NCBI Taxonomy" id="754044"/>
    <lineage>
        <taxon>Viruses</taxon>
        <taxon>Duplodnaviria</taxon>
        <taxon>Heunggongvirae</taxon>
        <taxon>Uroviricota</taxon>
        <taxon>Caudoviricetes</taxon>
        <taxon>Casjensviridae</taxon>
        <taxon>Broinstvirus</taxon>
        <taxon>Broinstvirus pCB2051A</taxon>
    </lineage>
</organism>
<accession>M4QP29</accession>
<name>M4QP29_9CAUD</name>
<sequence length="86" mass="9358">MSNWEAHDGVKCPVPAGTKLKMLWQDGVITDGVAKSNLSGMPEGCTPEGGWDWSNEDLINIVIGYLIVSDPDAEVEEVIEKEKVDV</sequence>
<proteinExistence type="predicted"/>
<keyword evidence="2" id="KW-1185">Reference proteome</keyword>